<sequence length="353" mass="38523">MGSNQTSNSSNRTSNETSSEVPVQTSNQTPNQRSNNNTQNPSAKAQPKVDDVFAFPHPAGDGMRRYMAPSLFQPHNARQAIRDAHAKKIPPLIGYYAGLSSIAITRFVAPMGFDMVWIDWEHTSCGVERMTTMVHEIMFMSGGRTIPFVRIPGNDHASIGYALDAGASLIIPQVETPSQARHAIAASKFGASQGGTRSVPPFRLIPGLTDLPADGLDSGRDVWKNWNDRAAVMIQIESLKGIENLDSILTEVPEIDIVWLGALDCRVSMGLSANLGMGEEKEWVEAVERFREVCKKHDKPMGGFCFVGGENMVKMARDYSLLVHCADVLKLYEMFGALVEARGVLMKAGIGAN</sequence>
<keyword evidence="6" id="KW-1185">Reference proteome</keyword>
<dbReference type="HOGENOM" id="CLU_059964_2_0_1"/>
<evidence type="ECO:0000256" key="3">
    <source>
        <dbReference type="SAM" id="MobiDB-lite"/>
    </source>
</evidence>
<feature type="compositionally biased region" description="Polar residues" evidence="3">
    <location>
        <begin position="20"/>
        <end position="43"/>
    </location>
</feature>
<dbReference type="Proteomes" id="UP000008066">
    <property type="component" value="Unassembled WGS sequence"/>
</dbReference>
<dbReference type="OMA" id="TRFLAPM"/>
<evidence type="ECO:0000256" key="2">
    <source>
        <dbReference type="ARBA" id="ARBA00023239"/>
    </source>
</evidence>
<dbReference type="GO" id="GO:0046872">
    <property type="term" value="F:metal ion binding"/>
    <property type="evidence" value="ECO:0007669"/>
    <property type="project" value="UniProtKB-KW"/>
</dbReference>
<dbReference type="GO" id="GO:0005737">
    <property type="term" value="C:cytoplasm"/>
    <property type="evidence" value="ECO:0007669"/>
    <property type="project" value="TreeGrafter"/>
</dbReference>
<keyword evidence="1" id="KW-0479">Metal-binding</keyword>
<dbReference type="InterPro" id="IPR040442">
    <property type="entry name" value="Pyrv_kinase-like_dom_sf"/>
</dbReference>
<dbReference type="Pfam" id="PF03328">
    <property type="entry name" value="HpcH_HpaI"/>
    <property type="match status" value="1"/>
</dbReference>
<evidence type="ECO:0000259" key="4">
    <source>
        <dbReference type="Pfam" id="PF03328"/>
    </source>
</evidence>
<evidence type="ECO:0000313" key="5">
    <source>
        <dbReference type="EMBL" id="EGS20244.1"/>
    </source>
</evidence>
<dbReference type="RefSeq" id="XP_006694393.1">
    <property type="nucleotide sequence ID" value="XM_006694330.1"/>
</dbReference>
<name>G0S8P1_CHATD</name>
<dbReference type="InterPro" id="IPR015813">
    <property type="entry name" value="Pyrv/PenolPyrv_kinase-like_dom"/>
</dbReference>
<accession>G0S8P1</accession>
<dbReference type="OrthoDB" id="2326446at2759"/>
<organism evidence="6">
    <name type="scientific">Chaetomium thermophilum (strain DSM 1495 / CBS 144.50 / IMI 039719)</name>
    <name type="common">Thermochaetoides thermophila</name>
    <dbReference type="NCBI Taxonomy" id="759272"/>
    <lineage>
        <taxon>Eukaryota</taxon>
        <taxon>Fungi</taxon>
        <taxon>Dikarya</taxon>
        <taxon>Ascomycota</taxon>
        <taxon>Pezizomycotina</taxon>
        <taxon>Sordariomycetes</taxon>
        <taxon>Sordariomycetidae</taxon>
        <taxon>Sordariales</taxon>
        <taxon>Chaetomiaceae</taxon>
        <taxon>Thermochaetoides</taxon>
    </lineage>
</organism>
<gene>
    <name evidence="5" type="ORF">CTHT_0039830</name>
</gene>
<evidence type="ECO:0000313" key="6">
    <source>
        <dbReference type="Proteomes" id="UP000008066"/>
    </source>
</evidence>
<dbReference type="KEGG" id="cthr:CTHT_0039830"/>
<dbReference type="EMBL" id="GL988042">
    <property type="protein sequence ID" value="EGS20244.1"/>
    <property type="molecule type" value="Genomic_DNA"/>
</dbReference>
<feature type="compositionally biased region" description="Low complexity" evidence="3">
    <location>
        <begin position="1"/>
        <end position="19"/>
    </location>
</feature>
<proteinExistence type="predicted"/>
<reference evidence="5 6" key="1">
    <citation type="journal article" date="2011" name="Cell">
        <title>Insight into structure and assembly of the nuclear pore complex by utilizing the genome of a eukaryotic thermophile.</title>
        <authorList>
            <person name="Amlacher S."/>
            <person name="Sarges P."/>
            <person name="Flemming D."/>
            <person name="van Noort V."/>
            <person name="Kunze R."/>
            <person name="Devos D.P."/>
            <person name="Arumugam M."/>
            <person name="Bork P."/>
            <person name="Hurt E."/>
        </authorList>
    </citation>
    <scope>NUCLEOTIDE SEQUENCE [LARGE SCALE GENOMIC DNA]</scope>
    <source>
        <strain evidence="6">DSM 1495 / CBS 144.50 / IMI 039719</strain>
    </source>
</reference>
<dbReference type="InterPro" id="IPR050251">
    <property type="entry name" value="HpcH-HpaI_aldolase"/>
</dbReference>
<feature type="domain" description="HpcH/HpaI aldolase/citrate lyase" evidence="4">
    <location>
        <begin position="94"/>
        <end position="297"/>
    </location>
</feature>
<keyword evidence="2" id="KW-0456">Lyase</keyword>
<dbReference type="InterPro" id="IPR005000">
    <property type="entry name" value="Aldolase/citrate-lyase_domain"/>
</dbReference>
<evidence type="ECO:0000256" key="1">
    <source>
        <dbReference type="ARBA" id="ARBA00022723"/>
    </source>
</evidence>
<feature type="region of interest" description="Disordered" evidence="3">
    <location>
        <begin position="1"/>
        <end position="49"/>
    </location>
</feature>
<dbReference type="AlphaFoldDB" id="G0S8P1"/>
<dbReference type="GeneID" id="18258021"/>
<dbReference type="GO" id="GO:0016832">
    <property type="term" value="F:aldehyde-lyase activity"/>
    <property type="evidence" value="ECO:0007669"/>
    <property type="project" value="TreeGrafter"/>
</dbReference>
<dbReference type="SUPFAM" id="SSF51621">
    <property type="entry name" value="Phosphoenolpyruvate/pyruvate domain"/>
    <property type="match status" value="1"/>
</dbReference>
<dbReference type="PANTHER" id="PTHR30502">
    <property type="entry name" value="2-KETO-3-DEOXY-L-RHAMNONATE ALDOLASE"/>
    <property type="match status" value="1"/>
</dbReference>
<dbReference type="PANTHER" id="PTHR30502:SF8">
    <property type="entry name" value="SYNTHASE, PUTATIVE-RELATED"/>
    <property type="match status" value="1"/>
</dbReference>
<dbReference type="eggNOG" id="ENOG502SJMS">
    <property type="taxonomic scope" value="Eukaryota"/>
</dbReference>
<protein>
    <recommendedName>
        <fullName evidence="4">HpcH/HpaI aldolase/citrate lyase domain-containing protein</fullName>
    </recommendedName>
</protein>
<dbReference type="Gene3D" id="3.20.20.60">
    <property type="entry name" value="Phosphoenolpyruvate-binding domains"/>
    <property type="match status" value="1"/>
</dbReference>